<dbReference type="Gene3D" id="2.40.50.1020">
    <property type="entry name" value="LytTr DNA-binding domain"/>
    <property type="match status" value="1"/>
</dbReference>
<dbReference type="Pfam" id="PF04397">
    <property type="entry name" value="LytTR"/>
    <property type="match status" value="1"/>
</dbReference>
<proteinExistence type="predicted"/>
<dbReference type="OrthoDB" id="236568at2"/>
<sequence>MKIFIAEQAGVTRDRVQSILRSSDQHQIVGTADTGTKTVSMVRHIKPDVLILDDTLAETGGLQVAQQVSKLPLPPAVILLTGYLEHLVNNALLPTEACLLKPVKQHQLISALDKVCRINQGHIRGLMTRKQSAPRDYVCARHGQDFKRIPIDQVIYFMARDKYVTVRYDEGEVLINDSIRELEAEFKRDFIRVHRNALISRSRFSTLSRRGDNGHWAILAPQGDTIQVSRRYLSKAYAFLRLGVSQRHLV</sequence>
<dbReference type="PANTHER" id="PTHR37299">
    <property type="entry name" value="TRANSCRIPTIONAL REGULATOR-RELATED"/>
    <property type="match status" value="1"/>
</dbReference>
<dbReference type="Gene3D" id="3.40.50.2300">
    <property type="match status" value="1"/>
</dbReference>
<dbReference type="InterPro" id="IPR007492">
    <property type="entry name" value="LytTR_DNA-bd_dom"/>
</dbReference>
<evidence type="ECO:0000256" key="1">
    <source>
        <dbReference type="ARBA" id="ARBA00023012"/>
    </source>
</evidence>
<dbReference type="STRING" id="233100.SAMN05216526_1103"/>
<feature type="domain" description="Response regulatory" evidence="3">
    <location>
        <begin position="2"/>
        <end position="116"/>
    </location>
</feature>
<dbReference type="PROSITE" id="PS50110">
    <property type="entry name" value="RESPONSE_REGULATORY"/>
    <property type="match status" value="1"/>
</dbReference>
<feature type="modified residue" description="4-aspartylphosphate" evidence="2">
    <location>
        <position position="53"/>
    </location>
</feature>
<reference evidence="5 6" key="1">
    <citation type="submission" date="2017-01" db="EMBL/GenBank/DDBJ databases">
        <authorList>
            <person name="Mah S.A."/>
            <person name="Swanson W.J."/>
            <person name="Moy G.W."/>
            <person name="Vacquier V.D."/>
        </authorList>
    </citation>
    <scope>NUCLEOTIDE SEQUENCE [LARGE SCALE GENOMIC DNA]</scope>
    <source>
        <strain evidence="5 6">M9</strain>
    </source>
</reference>
<gene>
    <name evidence="5" type="ORF">SAMN05216526_1103</name>
</gene>
<dbReference type="SMART" id="SM00850">
    <property type="entry name" value="LytTR"/>
    <property type="match status" value="1"/>
</dbReference>
<keyword evidence="2" id="KW-0597">Phosphoprotein</keyword>
<dbReference type="PROSITE" id="PS50930">
    <property type="entry name" value="HTH_LYTTR"/>
    <property type="match status" value="1"/>
</dbReference>
<evidence type="ECO:0000313" key="6">
    <source>
        <dbReference type="Proteomes" id="UP000223759"/>
    </source>
</evidence>
<name>A0A1R3VWN2_9GAMM</name>
<dbReference type="EMBL" id="FTPK01000002">
    <property type="protein sequence ID" value="SIT69520.1"/>
    <property type="molecule type" value="Genomic_DNA"/>
</dbReference>
<evidence type="ECO:0000259" key="4">
    <source>
        <dbReference type="PROSITE" id="PS50930"/>
    </source>
</evidence>
<dbReference type="AlphaFoldDB" id="A0A1R3VWN2"/>
<evidence type="ECO:0000313" key="5">
    <source>
        <dbReference type="EMBL" id="SIT69520.1"/>
    </source>
</evidence>
<dbReference type="Proteomes" id="UP000223759">
    <property type="component" value="Unassembled WGS sequence"/>
</dbReference>
<dbReference type="SMART" id="SM00448">
    <property type="entry name" value="REC"/>
    <property type="match status" value="1"/>
</dbReference>
<keyword evidence="6" id="KW-1185">Reference proteome</keyword>
<dbReference type="GO" id="GO:0000156">
    <property type="term" value="F:phosphorelay response regulator activity"/>
    <property type="evidence" value="ECO:0007669"/>
    <property type="project" value="InterPro"/>
</dbReference>
<dbReference type="InterPro" id="IPR011006">
    <property type="entry name" value="CheY-like_superfamily"/>
</dbReference>
<dbReference type="InterPro" id="IPR001789">
    <property type="entry name" value="Sig_transdc_resp-reg_receiver"/>
</dbReference>
<keyword evidence="1" id="KW-0902">Two-component regulatory system</keyword>
<dbReference type="Pfam" id="PF00072">
    <property type="entry name" value="Response_reg"/>
    <property type="match status" value="1"/>
</dbReference>
<accession>A0A1R3VWN2</accession>
<evidence type="ECO:0000256" key="2">
    <source>
        <dbReference type="PROSITE-ProRule" id="PRU00169"/>
    </source>
</evidence>
<dbReference type="InterPro" id="IPR046947">
    <property type="entry name" value="LytR-like"/>
</dbReference>
<dbReference type="GO" id="GO:0003677">
    <property type="term" value="F:DNA binding"/>
    <property type="evidence" value="ECO:0007669"/>
    <property type="project" value="InterPro"/>
</dbReference>
<dbReference type="RefSeq" id="WP_076755507.1">
    <property type="nucleotide sequence ID" value="NZ_CP023018.1"/>
</dbReference>
<dbReference type="SUPFAM" id="SSF52172">
    <property type="entry name" value="CheY-like"/>
    <property type="match status" value="1"/>
</dbReference>
<evidence type="ECO:0000259" key="3">
    <source>
        <dbReference type="PROSITE" id="PS50110"/>
    </source>
</evidence>
<dbReference type="PANTHER" id="PTHR37299:SF1">
    <property type="entry name" value="STAGE 0 SPORULATION PROTEIN A HOMOLOG"/>
    <property type="match status" value="1"/>
</dbReference>
<organism evidence="5 6">
    <name type="scientific">Ectothiorhodosinus mongolicus</name>
    <dbReference type="NCBI Taxonomy" id="233100"/>
    <lineage>
        <taxon>Bacteria</taxon>
        <taxon>Pseudomonadati</taxon>
        <taxon>Pseudomonadota</taxon>
        <taxon>Gammaproteobacteria</taxon>
        <taxon>Chromatiales</taxon>
        <taxon>Ectothiorhodospiraceae</taxon>
        <taxon>Ectothiorhodosinus</taxon>
    </lineage>
</organism>
<protein>
    <submittedName>
        <fullName evidence="5">Two component transcriptional regulator, LytTR family</fullName>
    </submittedName>
</protein>
<feature type="domain" description="HTH LytTR-type" evidence="4">
    <location>
        <begin position="149"/>
        <end position="242"/>
    </location>
</feature>